<evidence type="ECO:0000259" key="1">
    <source>
        <dbReference type="Pfam" id="PF13480"/>
    </source>
</evidence>
<dbReference type="InterPro" id="IPR038740">
    <property type="entry name" value="BioF2-like_GNAT_dom"/>
</dbReference>
<protein>
    <submittedName>
        <fullName evidence="2">Acetyltransferase involved in cellulose biosynthesis, CelD/BcsL family</fullName>
    </submittedName>
</protein>
<gene>
    <name evidence="2" type="ORF">SAMN05444169_7005</name>
</gene>
<evidence type="ECO:0000313" key="3">
    <source>
        <dbReference type="Proteomes" id="UP000190675"/>
    </source>
</evidence>
<keyword evidence="2" id="KW-0808">Transferase</keyword>
<organism evidence="2 3">
    <name type="scientific">Bradyrhizobium erythrophlei</name>
    <dbReference type="NCBI Taxonomy" id="1437360"/>
    <lineage>
        <taxon>Bacteria</taxon>
        <taxon>Pseudomonadati</taxon>
        <taxon>Pseudomonadota</taxon>
        <taxon>Alphaproteobacteria</taxon>
        <taxon>Hyphomicrobiales</taxon>
        <taxon>Nitrobacteraceae</taxon>
        <taxon>Bradyrhizobium</taxon>
    </lineage>
</organism>
<feature type="domain" description="BioF2-like acetyltransferase" evidence="1">
    <location>
        <begin position="190"/>
        <end position="339"/>
    </location>
</feature>
<dbReference type="AlphaFoldDB" id="A0A1M5S8N0"/>
<reference evidence="2 3" key="1">
    <citation type="submission" date="2016-11" db="EMBL/GenBank/DDBJ databases">
        <authorList>
            <person name="Jaros S."/>
            <person name="Januszkiewicz K."/>
            <person name="Wedrychowicz H."/>
        </authorList>
    </citation>
    <scope>NUCLEOTIDE SEQUENCE [LARGE SCALE GENOMIC DNA]</scope>
    <source>
        <strain evidence="2 3">GAS242</strain>
    </source>
</reference>
<proteinExistence type="predicted"/>
<dbReference type="Pfam" id="PF13480">
    <property type="entry name" value="Acetyltransf_6"/>
    <property type="match status" value="1"/>
</dbReference>
<dbReference type="GO" id="GO:0016740">
    <property type="term" value="F:transferase activity"/>
    <property type="evidence" value="ECO:0007669"/>
    <property type="project" value="UniProtKB-KW"/>
</dbReference>
<dbReference type="RefSeq" id="WP_079570072.1">
    <property type="nucleotide sequence ID" value="NZ_LT670818.1"/>
</dbReference>
<dbReference type="EMBL" id="LT670818">
    <property type="protein sequence ID" value="SHH34977.1"/>
    <property type="molecule type" value="Genomic_DNA"/>
</dbReference>
<dbReference type="OrthoDB" id="8193702at2"/>
<dbReference type="InterPro" id="IPR016181">
    <property type="entry name" value="Acyl_CoA_acyltransferase"/>
</dbReference>
<evidence type="ECO:0000313" key="2">
    <source>
        <dbReference type="EMBL" id="SHH34977.1"/>
    </source>
</evidence>
<sequence>MTMAAAIESRTAEAKAWSRSSRIASVDIVDDLGQAEAIWRGLEGQFSTPYQRFDFLGPWQRQVGAPEGLSPFIVIAHDAERRPLSLLPLALRRKHGVRTACFMGGKHATFNMALWDRDFATSATEADLRALLGGIRERAAADVLALTQQPWRWQDLPNPMALLPKQPSVNDCPVLTMAPGAVPSDLVSNSFRRRLKGKERKLQELAGYRYHTATSDAEITRLLDWFFTVKPQRMAEQKLPNVFADPGIEEFIRDACMTELAGGSRAIDIHALECDAEMIAIFAGVADGRRFSMMFNTYTMSGSSRFSPGLILMRNIIDHYAARGYRALDLGIGSDDYKRLFCKDDEPIFDSFIPLSLRGKVAAGAMSGLNRAKHLVKHNQALLHAAQRLRSALH</sequence>
<accession>A0A1M5S8N0</accession>
<dbReference type="Proteomes" id="UP000190675">
    <property type="component" value="Chromosome I"/>
</dbReference>
<dbReference type="SUPFAM" id="SSF55729">
    <property type="entry name" value="Acyl-CoA N-acyltransferases (Nat)"/>
    <property type="match status" value="1"/>
</dbReference>
<name>A0A1M5S8N0_9BRAD</name>